<organism evidence="3 4">
    <name type="scientific">Helicobacter baculiformis</name>
    <dbReference type="NCBI Taxonomy" id="427351"/>
    <lineage>
        <taxon>Bacteria</taxon>
        <taxon>Pseudomonadati</taxon>
        <taxon>Campylobacterota</taxon>
        <taxon>Epsilonproteobacteria</taxon>
        <taxon>Campylobacterales</taxon>
        <taxon>Helicobacteraceae</taxon>
        <taxon>Helicobacter</taxon>
    </lineage>
</organism>
<reference evidence="4" key="1">
    <citation type="journal article" date="2019" name="Int. J. Syst. Evol. Microbiol.">
        <title>The Global Catalogue of Microorganisms (GCM) 10K type strain sequencing project: providing services to taxonomists for standard genome sequencing and annotation.</title>
        <authorList>
            <consortium name="The Broad Institute Genomics Platform"/>
            <consortium name="The Broad Institute Genome Sequencing Center for Infectious Disease"/>
            <person name="Wu L."/>
            <person name="Ma J."/>
        </authorList>
    </citation>
    <scope>NUCLEOTIDE SEQUENCE [LARGE SCALE GENOMIC DNA]</scope>
    <source>
        <strain evidence="4">CCUG 53816</strain>
    </source>
</reference>
<evidence type="ECO:0000313" key="4">
    <source>
        <dbReference type="Proteomes" id="UP001595783"/>
    </source>
</evidence>
<dbReference type="SMART" id="SM00867">
    <property type="entry name" value="YceI"/>
    <property type="match status" value="1"/>
</dbReference>
<keyword evidence="1" id="KW-0732">Signal</keyword>
<evidence type="ECO:0000256" key="1">
    <source>
        <dbReference type="SAM" id="SignalP"/>
    </source>
</evidence>
<name>A0ABV7ZJX3_9HELI</name>
<keyword evidence="4" id="KW-1185">Reference proteome</keyword>
<gene>
    <name evidence="3" type="ORF">ACFOPX_07960</name>
</gene>
<comment type="caution">
    <text evidence="3">The sequence shown here is derived from an EMBL/GenBank/DDBJ whole genome shotgun (WGS) entry which is preliminary data.</text>
</comment>
<dbReference type="Proteomes" id="UP001595783">
    <property type="component" value="Unassembled WGS sequence"/>
</dbReference>
<dbReference type="InterPro" id="IPR036761">
    <property type="entry name" value="TTHA0802/YceI-like_sf"/>
</dbReference>
<sequence>MMKHLLRCWMALCALSLGLGAQEYTIDKAHSHVGFKVKHLQISHVRGNFKDYSALIDFDPASHTFKKLEATIKAMSIDTGNTKRDMHLRSDEFFKVEKFPNLHFMMEKYQKIDATHGRMYGTLSIAGVAHKVMLKTEIGGVAQQKGQNKLGFSLSSTIKRLDFNLAPEKSTHTIGDVIALNVEVEATQK</sequence>
<dbReference type="RefSeq" id="WP_382262820.1">
    <property type="nucleotide sequence ID" value="NZ_FZMF01000007.1"/>
</dbReference>
<evidence type="ECO:0000259" key="2">
    <source>
        <dbReference type="SMART" id="SM00867"/>
    </source>
</evidence>
<evidence type="ECO:0000313" key="3">
    <source>
        <dbReference type="EMBL" id="MFC3848441.1"/>
    </source>
</evidence>
<feature type="domain" description="Lipid/polyisoprenoid-binding YceI-like" evidence="2">
    <location>
        <begin position="23"/>
        <end position="187"/>
    </location>
</feature>
<dbReference type="PANTHER" id="PTHR34406">
    <property type="entry name" value="PROTEIN YCEI"/>
    <property type="match status" value="1"/>
</dbReference>
<dbReference type="SUPFAM" id="SSF101874">
    <property type="entry name" value="YceI-like"/>
    <property type="match status" value="1"/>
</dbReference>
<feature type="chain" id="PRO_5046673601" evidence="1">
    <location>
        <begin position="22"/>
        <end position="189"/>
    </location>
</feature>
<feature type="signal peptide" evidence="1">
    <location>
        <begin position="1"/>
        <end position="21"/>
    </location>
</feature>
<accession>A0ABV7ZJX3</accession>
<dbReference type="PANTHER" id="PTHR34406:SF1">
    <property type="entry name" value="PROTEIN YCEI"/>
    <property type="match status" value="1"/>
</dbReference>
<proteinExistence type="predicted"/>
<dbReference type="Pfam" id="PF04264">
    <property type="entry name" value="YceI"/>
    <property type="match status" value="1"/>
</dbReference>
<dbReference type="Gene3D" id="2.40.128.110">
    <property type="entry name" value="Lipid/polyisoprenoid-binding, YceI-like"/>
    <property type="match status" value="1"/>
</dbReference>
<dbReference type="InterPro" id="IPR007372">
    <property type="entry name" value="Lipid/polyisoprenoid-bd_YceI"/>
</dbReference>
<protein>
    <submittedName>
        <fullName evidence="3">YceI family protein</fullName>
    </submittedName>
</protein>
<dbReference type="EMBL" id="JBHRZO010000053">
    <property type="protein sequence ID" value="MFC3848441.1"/>
    <property type="molecule type" value="Genomic_DNA"/>
</dbReference>